<dbReference type="CDD" id="cd02089">
    <property type="entry name" value="P-type_ATPase_Ca_prok"/>
    <property type="match status" value="1"/>
</dbReference>
<evidence type="ECO:0000259" key="15">
    <source>
        <dbReference type="SMART" id="SM00831"/>
    </source>
</evidence>
<keyword evidence="5" id="KW-0406">Ion transport</keyword>
<evidence type="ECO:0000256" key="7">
    <source>
        <dbReference type="ARBA" id="ARBA00022723"/>
    </source>
</evidence>
<dbReference type="InterPro" id="IPR059000">
    <property type="entry name" value="ATPase_P-type_domA"/>
</dbReference>
<dbReference type="EC" id="7.2.2.10" evidence="3"/>
<keyword evidence="4" id="KW-1003">Cell membrane</keyword>
<keyword evidence="5" id="KW-0109">Calcium transport</keyword>
<dbReference type="FunFam" id="2.70.150.10:FF:000016">
    <property type="entry name" value="Calcium-transporting P-type ATPase putative"/>
    <property type="match status" value="1"/>
</dbReference>
<feature type="transmembrane region" description="Helical" evidence="14">
    <location>
        <begin position="775"/>
        <end position="796"/>
    </location>
</feature>
<dbReference type="NCBIfam" id="TIGR01494">
    <property type="entry name" value="ATPase_P-type"/>
    <property type="match status" value="3"/>
</dbReference>
<dbReference type="InterPro" id="IPR006068">
    <property type="entry name" value="ATPase_P-typ_cation-transptr_C"/>
</dbReference>
<protein>
    <recommendedName>
        <fullName evidence="3">P-type Ca(2+) transporter</fullName>
        <ecNumber evidence="3">7.2.2.10</ecNumber>
    </recommendedName>
</protein>
<dbReference type="InterPro" id="IPR008250">
    <property type="entry name" value="ATPase_P-typ_transduc_dom_A_sf"/>
</dbReference>
<dbReference type="InterPro" id="IPR036412">
    <property type="entry name" value="HAD-like_sf"/>
</dbReference>
<dbReference type="InterPro" id="IPR050510">
    <property type="entry name" value="Cation_transp_ATPase_P-type"/>
</dbReference>
<dbReference type="GO" id="GO:0005886">
    <property type="term" value="C:plasma membrane"/>
    <property type="evidence" value="ECO:0007669"/>
    <property type="project" value="UniProtKB-SubCell"/>
</dbReference>
<evidence type="ECO:0000256" key="12">
    <source>
        <dbReference type="ARBA" id="ARBA00023136"/>
    </source>
</evidence>
<evidence type="ECO:0000256" key="2">
    <source>
        <dbReference type="ARBA" id="ARBA00005675"/>
    </source>
</evidence>
<feature type="transmembrane region" description="Helical" evidence="14">
    <location>
        <begin position="243"/>
        <end position="261"/>
    </location>
</feature>
<evidence type="ECO:0000256" key="1">
    <source>
        <dbReference type="ARBA" id="ARBA00004651"/>
    </source>
</evidence>
<feature type="transmembrane region" description="Helical" evidence="14">
    <location>
        <begin position="878"/>
        <end position="897"/>
    </location>
</feature>
<dbReference type="SFLD" id="SFLDG00002">
    <property type="entry name" value="C1.7:_P-type_atpase_like"/>
    <property type="match status" value="1"/>
</dbReference>
<dbReference type="Gene3D" id="3.40.50.1000">
    <property type="entry name" value="HAD superfamily/HAD-like"/>
    <property type="match status" value="1"/>
</dbReference>
<sequence length="916" mass="99139">MKEWYQSSVSDIAENLKTHPENGLSRTDAIERLKAGYNELPEQEHETLLQKFINQFKDFLVLILIGASLISVAIGEVTDSIVILAIVLLNAFLGVFQEFKAEKALDALKKMAAPHAKVLRDGEIMIIPSRELVTGDVVLLEAGDYIPADIRIVESMNLKVEEASLTGESVPVEKTAELLTGQVPLADRHNMGFMSTIVTYGRGKGVVVETAIRTEIGKIAGMLQSYEEEATPLQKKLEKFGKGLGLLCLAVCALVFALGIYEAYLDGKLDMHEATEMLMTAVSLAVAAIPEGLPAVVTIVLALGMQRMVKRNVIAKRLHAVETLGSVTVICSDKTGTLTQNQMTVTKAFASGKMFSFTGEGYAPEGEVLCNGQTIKQGSEQGLATLLTGSTLCNDAKIKQNEETNAWGIVGDPTEAALLVAAAKGGYGTDTLGDSCLRVQEIPFDSDRKMMTTFHNENGKIRCYVKGAPDILISRSLNLLTESGIEPLSEDHRQAINAANSEMASQALRVLAVSYREFDQMPATLTSDEIEKNLTFVGLMGMIDPPRSEAKEAVKLCKAAGIRAVMITGDHPDTAFAIAKDLGIAQHKDQVRTGQQLNELTPDQMRQTVMAANVFARVSPEHKVAIVENLKANGQIAAMTGDGVNDAPALKKADIGVAMGITGTDVTKETADMVVTDDNFASIVAAVEEGRVIYSNIRKFVYFLLSCNTAEILVVFCAMLIGWPVPLLPIQLLWVNLATDAFPALALGMEKKEPDVMEVPPRNPEEPLLNRTMKMFIGVQSVAMTITVLGGFYYGMQSSGGDLATARTFAFVTLIANQLICAYSARSEHFSVFKLGLFSNKYLNAGNALAFALLLAALYGPLHALFRTIEPTMQHWGVLALLAPIPFLVVELTKHFYHTSTASPVNQTSSTQASEY</sequence>
<dbReference type="FunFam" id="3.40.50.1000:FF:000001">
    <property type="entry name" value="Phospholipid-transporting ATPase IC"/>
    <property type="match status" value="1"/>
</dbReference>
<dbReference type="GO" id="GO:0005391">
    <property type="term" value="F:P-type sodium:potassium-exchanging transporter activity"/>
    <property type="evidence" value="ECO:0007669"/>
    <property type="project" value="TreeGrafter"/>
</dbReference>
<dbReference type="Gene3D" id="3.40.1110.10">
    <property type="entry name" value="Calcium-transporting ATPase, cytoplasmic domain N"/>
    <property type="match status" value="1"/>
</dbReference>
<accession>A0A154BM10</accession>
<dbReference type="STRING" id="1794912.AXX12_15640"/>
<dbReference type="SUPFAM" id="SSF56784">
    <property type="entry name" value="HAD-like"/>
    <property type="match status" value="1"/>
</dbReference>
<dbReference type="InterPro" id="IPR044492">
    <property type="entry name" value="P_typ_ATPase_HD_dom"/>
</dbReference>
<evidence type="ECO:0000256" key="14">
    <source>
        <dbReference type="SAM" id="Phobius"/>
    </source>
</evidence>
<dbReference type="InterPro" id="IPR023214">
    <property type="entry name" value="HAD_sf"/>
</dbReference>
<feature type="transmembrane region" description="Helical" evidence="14">
    <location>
        <begin position="281"/>
        <end position="303"/>
    </location>
</feature>
<dbReference type="SUPFAM" id="SSF81660">
    <property type="entry name" value="Metal cation-transporting ATPase, ATP-binding domain N"/>
    <property type="match status" value="1"/>
</dbReference>
<dbReference type="InterPro" id="IPR023299">
    <property type="entry name" value="ATPase_P-typ_cyto_dom_N"/>
</dbReference>
<feature type="domain" description="Cation-transporting P-type ATPase N-terminal" evidence="15">
    <location>
        <begin position="3"/>
        <end position="76"/>
    </location>
</feature>
<organism evidence="16 17">
    <name type="scientific">Anaerosporomusa subterranea</name>
    <dbReference type="NCBI Taxonomy" id="1794912"/>
    <lineage>
        <taxon>Bacteria</taxon>
        <taxon>Bacillati</taxon>
        <taxon>Bacillota</taxon>
        <taxon>Negativicutes</taxon>
        <taxon>Acetonemataceae</taxon>
        <taxon>Anaerosporomusa</taxon>
    </lineage>
</organism>
<keyword evidence="17" id="KW-1185">Reference proteome</keyword>
<dbReference type="GO" id="GO:1990573">
    <property type="term" value="P:potassium ion import across plasma membrane"/>
    <property type="evidence" value="ECO:0007669"/>
    <property type="project" value="TreeGrafter"/>
</dbReference>
<dbReference type="PROSITE" id="PS00154">
    <property type="entry name" value="ATPASE_E1_E2"/>
    <property type="match status" value="1"/>
</dbReference>
<evidence type="ECO:0000256" key="6">
    <source>
        <dbReference type="ARBA" id="ARBA00022692"/>
    </source>
</evidence>
<dbReference type="GO" id="GO:0005524">
    <property type="term" value="F:ATP binding"/>
    <property type="evidence" value="ECO:0007669"/>
    <property type="project" value="UniProtKB-KW"/>
</dbReference>
<dbReference type="RefSeq" id="WP_066245574.1">
    <property type="nucleotide sequence ID" value="NZ_LSGP01000026.1"/>
</dbReference>
<dbReference type="InterPro" id="IPR023298">
    <property type="entry name" value="ATPase_P-typ_TM_dom_sf"/>
</dbReference>
<name>A0A154BM10_ANASB</name>
<feature type="transmembrane region" description="Helical" evidence="14">
    <location>
        <begin position="845"/>
        <end position="866"/>
    </location>
</feature>
<dbReference type="GO" id="GO:1902600">
    <property type="term" value="P:proton transmembrane transport"/>
    <property type="evidence" value="ECO:0007669"/>
    <property type="project" value="TreeGrafter"/>
</dbReference>
<dbReference type="Proteomes" id="UP000076268">
    <property type="component" value="Unassembled WGS sequence"/>
</dbReference>
<dbReference type="SFLD" id="SFLDF00027">
    <property type="entry name" value="p-type_atpase"/>
    <property type="match status" value="1"/>
</dbReference>
<keyword evidence="7" id="KW-0479">Metal-binding</keyword>
<dbReference type="SMART" id="SM00831">
    <property type="entry name" value="Cation_ATPase_N"/>
    <property type="match status" value="1"/>
</dbReference>
<dbReference type="EMBL" id="LSGP01000026">
    <property type="protein sequence ID" value="KYZ75009.1"/>
    <property type="molecule type" value="Genomic_DNA"/>
</dbReference>
<dbReference type="GO" id="GO:0036376">
    <property type="term" value="P:sodium ion export across plasma membrane"/>
    <property type="evidence" value="ECO:0007669"/>
    <property type="project" value="TreeGrafter"/>
</dbReference>
<feature type="transmembrane region" description="Helical" evidence="14">
    <location>
        <begin position="700"/>
        <end position="723"/>
    </location>
</feature>
<dbReference type="FunFam" id="3.40.50.1000:FF:000028">
    <property type="entry name" value="Calcium-transporting P-type ATPase, putative"/>
    <property type="match status" value="1"/>
</dbReference>
<dbReference type="GO" id="GO:0030007">
    <property type="term" value="P:intracellular potassium ion homeostasis"/>
    <property type="evidence" value="ECO:0007669"/>
    <property type="project" value="TreeGrafter"/>
</dbReference>
<evidence type="ECO:0000256" key="10">
    <source>
        <dbReference type="ARBA" id="ARBA00022967"/>
    </source>
</evidence>
<keyword evidence="11 14" id="KW-1133">Transmembrane helix</keyword>
<dbReference type="SUPFAM" id="SSF81653">
    <property type="entry name" value="Calcium ATPase, transduction domain A"/>
    <property type="match status" value="1"/>
</dbReference>
<dbReference type="PANTHER" id="PTHR43294">
    <property type="entry name" value="SODIUM/POTASSIUM-TRANSPORTING ATPASE SUBUNIT ALPHA"/>
    <property type="match status" value="1"/>
</dbReference>
<keyword evidence="9" id="KW-0067">ATP-binding</keyword>
<dbReference type="Gene3D" id="1.20.1110.10">
    <property type="entry name" value="Calcium-transporting ATPase, transmembrane domain"/>
    <property type="match status" value="1"/>
</dbReference>
<dbReference type="InterPro" id="IPR001757">
    <property type="entry name" value="P_typ_ATPase"/>
</dbReference>
<gene>
    <name evidence="16" type="ORF">AXX12_15640</name>
</gene>
<comment type="caution">
    <text evidence="16">The sequence shown here is derived from an EMBL/GenBank/DDBJ whole genome shotgun (WGS) entry which is preliminary data.</text>
</comment>
<keyword evidence="10" id="KW-1278">Translocase</keyword>
<dbReference type="SUPFAM" id="SSF81665">
    <property type="entry name" value="Calcium ATPase, transmembrane domain M"/>
    <property type="match status" value="1"/>
</dbReference>
<evidence type="ECO:0000256" key="13">
    <source>
        <dbReference type="ARBA" id="ARBA00048694"/>
    </source>
</evidence>
<feature type="transmembrane region" description="Helical" evidence="14">
    <location>
        <begin position="59"/>
        <end position="75"/>
    </location>
</feature>
<evidence type="ECO:0000313" key="17">
    <source>
        <dbReference type="Proteomes" id="UP000076268"/>
    </source>
</evidence>
<keyword evidence="5" id="KW-0813">Transport</keyword>
<evidence type="ECO:0000256" key="4">
    <source>
        <dbReference type="ARBA" id="ARBA00022475"/>
    </source>
</evidence>
<dbReference type="Pfam" id="PF13246">
    <property type="entry name" value="Cation_ATPase"/>
    <property type="match status" value="1"/>
</dbReference>
<dbReference type="AlphaFoldDB" id="A0A154BM10"/>
<proteinExistence type="inferred from homology"/>
<dbReference type="GO" id="GO:0016887">
    <property type="term" value="F:ATP hydrolysis activity"/>
    <property type="evidence" value="ECO:0007669"/>
    <property type="project" value="InterPro"/>
</dbReference>
<feature type="transmembrane region" description="Helical" evidence="14">
    <location>
        <begin position="81"/>
        <end position="99"/>
    </location>
</feature>
<evidence type="ECO:0000256" key="5">
    <source>
        <dbReference type="ARBA" id="ARBA00022568"/>
    </source>
</evidence>
<dbReference type="SFLD" id="SFLDS00003">
    <property type="entry name" value="Haloacid_Dehalogenase"/>
    <property type="match status" value="1"/>
</dbReference>
<keyword evidence="8" id="KW-0547">Nucleotide-binding</keyword>
<keyword evidence="12 14" id="KW-0472">Membrane</keyword>
<keyword evidence="6 14" id="KW-0812">Transmembrane</keyword>
<evidence type="ECO:0000256" key="8">
    <source>
        <dbReference type="ARBA" id="ARBA00022741"/>
    </source>
</evidence>
<dbReference type="GO" id="GO:0005388">
    <property type="term" value="F:P-type calcium transporter activity"/>
    <property type="evidence" value="ECO:0007669"/>
    <property type="project" value="UniProtKB-EC"/>
</dbReference>
<dbReference type="Pfam" id="PF00122">
    <property type="entry name" value="E1-E2_ATPase"/>
    <property type="match status" value="1"/>
</dbReference>
<feature type="transmembrane region" description="Helical" evidence="14">
    <location>
        <begin position="808"/>
        <end position="825"/>
    </location>
</feature>
<evidence type="ECO:0000313" key="16">
    <source>
        <dbReference type="EMBL" id="KYZ75009.1"/>
    </source>
</evidence>
<dbReference type="Pfam" id="PF00689">
    <property type="entry name" value="Cation_ATPase_C"/>
    <property type="match status" value="1"/>
</dbReference>
<dbReference type="PRINTS" id="PR00120">
    <property type="entry name" value="HATPASE"/>
</dbReference>
<dbReference type="InterPro" id="IPR018303">
    <property type="entry name" value="ATPase_P-typ_P_site"/>
</dbReference>
<reference evidence="16 17" key="1">
    <citation type="submission" date="2016-02" db="EMBL/GenBank/DDBJ databases">
        <title>Anaerosporomusa subterraneum gen. nov., sp. nov., a spore-forming obligate anaerobe isolated from saprolite.</title>
        <authorList>
            <person name="Choi J.K."/>
            <person name="Shah M."/>
            <person name="Yee N."/>
        </authorList>
    </citation>
    <scope>NUCLEOTIDE SEQUENCE [LARGE SCALE GENOMIC DNA]</scope>
    <source>
        <strain evidence="16 17">RU4</strain>
    </source>
</reference>
<dbReference type="PANTHER" id="PTHR43294:SF20">
    <property type="entry name" value="P-TYPE ATPASE"/>
    <property type="match status" value="1"/>
</dbReference>
<dbReference type="InterPro" id="IPR004014">
    <property type="entry name" value="ATPase_P-typ_cation-transptr_N"/>
</dbReference>
<comment type="subcellular location">
    <subcellularLocation>
        <location evidence="1">Cell membrane</location>
        <topology evidence="1">Multi-pass membrane protein</topology>
    </subcellularLocation>
</comment>
<dbReference type="GO" id="GO:0006883">
    <property type="term" value="P:intracellular sodium ion homeostasis"/>
    <property type="evidence" value="ECO:0007669"/>
    <property type="project" value="TreeGrafter"/>
</dbReference>
<keyword evidence="5" id="KW-0106">Calcium</keyword>
<dbReference type="OrthoDB" id="9760802at2"/>
<dbReference type="PRINTS" id="PR00119">
    <property type="entry name" value="CATATPASE"/>
</dbReference>
<dbReference type="Pfam" id="PF00690">
    <property type="entry name" value="Cation_ATPase_N"/>
    <property type="match status" value="1"/>
</dbReference>
<evidence type="ECO:0000256" key="9">
    <source>
        <dbReference type="ARBA" id="ARBA00022840"/>
    </source>
</evidence>
<dbReference type="Gene3D" id="2.70.150.10">
    <property type="entry name" value="Calcium-transporting ATPase, cytoplasmic transduction domain A"/>
    <property type="match status" value="1"/>
</dbReference>
<dbReference type="GO" id="GO:0046872">
    <property type="term" value="F:metal ion binding"/>
    <property type="evidence" value="ECO:0007669"/>
    <property type="project" value="UniProtKB-KW"/>
</dbReference>
<evidence type="ECO:0000256" key="11">
    <source>
        <dbReference type="ARBA" id="ARBA00022989"/>
    </source>
</evidence>
<evidence type="ECO:0000256" key="3">
    <source>
        <dbReference type="ARBA" id="ARBA00012790"/>
    </source>
</evidence>
<comment type="catalytic activity">
    <reaction evidence="13">
        <text>Ca(2+)(in) + ATP + H2O = Ca(2+)(out) + ADP + phosphate + H(+)</text>
        <dbReference type="Rhea" id="RHEA:18105"/>
        <dbReference type="ChEBI" id="CHEBI:15377"/>
        <dbReference type="ChEBI" id="CHEBI:15378"/>
        <dbReference type="ChEBI" id="CHEBI:29108"/>
        <dbReference type="ChEBI" id="CHEBI:30616"/>
        <dbReference type="ChEBI" id="CHEBI:43474"/>
        <dbReference type="ChEBI" id="CHEBI:456216"/>
        <dbReference type="EC" id="7.2.2.10"/>
    </reaction>
</comment>
<comment type="similarity">
    <text evidence="2">Belongs to the cation transport ATPase (P-type) (TC 3.A.3) family. Type IIA subfamily.</text>
</comment>